<evidence type="ECO:0000256" key="7">
    <source>
        <dbReference type="ARBA" id="ARBA00022833"/>
    </source>
</evidence>
<proteinExistence type="inferred from homology"/>
<evidence type="ECO:0000256" key="3">
    <source>
        <dbReference type="ARBA" id="ARBA00022723"/>
    </source>
</evidence>
<dbReference type="Proteomes" id="UP000297635">
    <property type="component" value="Unassembled WGS sequence"/>
</dbReference>
<feature type="binding site" evidence="9">
    <location>
        <position position="261"/>
    </location>
    <ligand>
        <name>Zn(2+)</name>
        <dbReference type="ChEBI" id="CHEBI:29105"/>
        <label>2</label>
    </ligand>
</feature>
<dbReference type="GO" id="GO:0008270">
    <property type="term" value="F:zinc ion binding"/>
    <property type="evidence" value="ECO:0007669"/>
    <property type="project" value="UniProtKB-UniRule"/>
</dbReference>
<dbReference type="HAMAP" id="MF_00152">
    <property type="entry name" value="Nfo"/>
    <property type="match status" value="1"/>
</dbReference>
<evidence type="ECO:0000256" key="5">
    <source>
        <dbReference type="ARBA" id="ARBA00022763"/>
    </source>
</evidence>
<feature type="binding site" evidence="9">
    <location>
        <position position="109"/>
    </location>
    <ligand>
        <name>Zn(2+)</name>
        <dbReference type="ChEBI" id="CHEBI:29105"/>
        <label>1</label>
    </ligand>
</feature>
<dbReference type="SMART" id="SM00518">
    <property type="entry name" value="AP2Ec"/>
    <property type="match status" value="1"/>
</dbReference>
<protein>
    <recommendedName>
        <fullName evidence="9">Probable endonuclease 4</fullName>
        <ecNumber evidence="9">3.1.21.2</ecNumber>
    </recommendedName>
    <alternativeName>
        <fullName evidence="9">Endodeoxyribonuclease IV</fullName>
    </alternativeName>
    <alternativeName>
        <fullName evidence="9">Endonuclease IV</fullName>
    </alternativeName>
</protein>
<dbReference type="GO" id="GO:0008833">
    <property type="term" value="F:deoxyribonuclease IV (phage-T4-induced) activity"/>
    <property type="evidence" value="ECO:0007669"/>
    <property type="project" value="UniProtKB-UniRule"/>
</dbReference>
<comment type="catalytic activity">
    <reaction evidence="9">
        <text>Endonucleolytic cleavage to 5'-phosphooligonucleotide end-products.</text>
        <dbReference type="EC" id="3.1.21.2"/>
    </reaction>
</comment>
<name>A0A4Z0V5A6_9BACT</name>
<feature type="binding site" evidence="9">
    <location>
        <position position="145"/>
    </location>
    <ligand>
        <name>Zn(2+)</name>
        <dbReference type="ChEBI" id="CHEBI:29105"/>
        <label>1</label>
    </ligand>
</feature>
<evidence type="ECO:0000256" key="4">
    <source>
        <dbReference type="ARBA" id="ARBA00022759"/>
    </source>
</evidence>
<keyword evidence="6 9" id="KW-0378">Hydrolase</keyword>
<reference evidence="11 12" key="1">
    <citation type="submission" date="2019-02" db="EMBL/GenBank/DDBJ databases">
        <title>Isolation and identification of novel species under the genus Muribaculum.</title>
        <authorList>
            <person name="Miyake S."/>
            <person name="Ding Y."/>
            <person name="Low A."/>
            <person name="Soh M."/>
            <person name="Seedorf H."/>
        </authorList>
    </citation>
    <scope>NUCLEOTIDE SEQUENCE [LARGE SCALE GENOMIC DNA]</scope>
    <source>
        <strain evidence="11 12">TLL-A3</strain>
    </source>
</reference>
<feature type="binding site" evidence="9">
    <location>
        <position position="229"/>
    </location>
    <ligand>
        <name>Zn(2+)</name>
        <dbReference type="ChEBI" id="CHEBI:29105"/>
        <label>3</label>
    </ligand>
</feature>
<dbReference type="PANTHER" id="PTHR21445">
    <property type="entry name" value="ENDONUCLEASE IV ENDODEOXYRIBONUCLEASE IV"/>
    <property type="match status" value="1"/>
</dbReference>
<evidence type="ECO:0000259" key="10">
    <source>
        <dbReference type="Pfam" id="PF01261"/>
    </source>
</evidence>
<dbReference type="GO" id="GO:0003906">
    <property type="term" value="F:DNA-(apurinic or apyrimidinic site) endonuclease activity"/>
    <property type="evidence" value="ECO:0007669"/>
    <property type="project" value="TreeGrafter"/>
</dbReference>
<dbReference type="SUPFAM" id="SSF51658">
    <property type="entry name" value="Xylose isomerase-like"/>
    <property type="match status" value="1"/>
</dbReference>
<dbReference type="InterPro" id="IPR036237">
    <property type="entry name" value="Xyl_isomerase-like_sf"/>
</dbReference>
<dbReference type="GO" id="GO:0006284">
    <property type="term" value="P:base-excision repair"/>
    <property type="evidence" value="ECO:0007669"/>
    <property type="project" value="TreeGrafter"/>
</dbReference>
<comment type="function">
    <text evidence="9">Endonuclease IV plays a role in DNA repair. It cleaves phosphodiester bonds at apurinic or apyrimidinic (AP) sites, generating a 3'-hydroxyl group and a 5'-terminal sugar phosphate.</text>
</comment>
<evidence type="ECO:0000313" key="11">
    <source>
        <dbReference type="EMBL" id="TGG39414.1"/>
    </source>
</evidence>
<dbReference type="NCBIfam" id="TIGR00587">
    <property type="entry name" value="nfo"/>
    <property type="match status" value="1"/>
</dbReference>
<dbReference type="Pfam" id="PF01261">
    <property type="entry name" value="AP_endonuc_2"/>
    <property type="match status" value="1"/>
</dbReference>
<dbReference type="InterPro" id="IPR018246">
    <property type="entry name" value="AP_endonuc_F2_Zn_BS"/>
</dbReference>
<dbReference type="GO" id="GO:0003677">
    <property type="term" value="F:DNA binding"/>
    <property type="evidence" value="ECO:0007669"/>
    <property type="project" value="InterPro"/>
</dbReference>
<sequence length="280" mass="31055">MKFIGAHVSVVNGVSNAPFNARAIGAKSFALFTRNPSRWVSKAISDDEAEAFRRNCEECGFRPDVILPHDSFLINLGSPDAEKLEKSRTAFLDEMRRCSQLGLTMLNFHPGSHMREISEDACLDLIAESLNIILDETSGVKAVIENTAGQGSNLGYTFEQIARIIDRVEDKSRVGVCIDTCHAHSAGYDMTTPEAYARTWAEFDSTIGFKYLCGMHINDTLKAVGSRVDRHAPIGQGVLGEGFWRMLMQDSRMDGIPLILETTDESLWPDEIRYLSSLAD</sequence>
<dbReference type="PANTHER" id="PTHR21445:SF0">
    <property type="entry name" value="APURINIC-APYRIMIDINIC ENDONUCLEASE"/>
    <property type="match status" value="1"/>
</dbReference>
<dbReference type="NCBIfam" id="NF002199">
    <property type="entry name" value="PRK01060.1-4"/>
    <property type="match status" value="1"/>
</dbReference>
<dbReference type="InterPro" id="IPR001719">
    <property type="entry name" value="AP_endonuc_2"/>
</dbReference>
<keyword evidence="12" id="KW-1185">Reference proteome</keyword>
<feature type="binding site" evidence="9">
    <location>
        <position position="179"/>
    </location>
    <ligand>
        <name>Zn(2+)</name>
        <dbReference type="ChEBI" id="CHEBI:29105"/>
        <label>2</label>
    </ligand>
</feature>
<comment type="cofactor">
    <cofactor evidence="9">
        <name>Zn(2+)</name>
        <dbReference type="ChEBI" id="CHEBI:29105"/>
    </cofactor>
    <text evidence="9">Binds 3 Zn(2+) ions.</text>
</comment>
<keyword evidence="8 9" id="KW-0234">DNA repair</keyword>
<feature type="binding site" evidence="9">
    <location>
        <position position="231"/>
    </location>
    <ligand>
        <name>Zn(2+)</name>
        <dbReference type="ChEBI" id="CHEBI:29105"/>
        <label>3</label>
    </ligand>
</feature>
<dbReference type="PROSITE" id="PS51432">
    <property type="entry name" value="AP_NUCLEASE_F2_4"/>
    <property type="match status" value="1"/>
</dbReference>
<keyword evidence="5 9" id="KW-0227">DNA damage</keyword>
<dbReference type="RefSeq" id="WP_135469953.1">
    <property type="nucleotide sequence ID" value="NZ_CASJDB010000008.1"/>
</dbReference>
<evidence type="ECO:0000256" key="6">
    <source>
        <dbReference type="ARBA" id="ARBA00022801"/>
    </source>
</evidence>
<feature type="binding site" evidence="9">
    <location>
        <position position="69"/>
    </location>
    <ligand>
        <name>Zn(2+)</name>
        <dbReference type="ChEBI" id="CHEBI:29105"/>
        <label>1</label>
    </ligand>
</feature>
<dbReference type="Gene3D" id="3.20.20.150">
    <property type="entry name" value="Divalent-metal-dependent TIM barrel enzymes"/>
    <property type="match status" value="1"/>
</dbReference>
<dbReference type="AlphaFoldDB" id="A0A4Z0V5A6"/>
<evidence type="ECO:0000256" key="2">
    <source>
        <dbReference type="ARBA" id="ARBA00022722"/>
    </source>
</evidence>
<dbReference type="PROSITE" id="PS00730">
    <property type="entry name" value="AP_NUCLEASE_F2_2"/>
    <property type="match status" value="1"/>
</dbReference>
<feature type="binding site" evidence="9">
    <location>
        <position position="145"/>
    </location>
    <ligand>
        <name>Zn(2+)</name>
        <dbReference type="ChEBI" id="CHEBI:29105"/>
        <label>2</label>
    </ligand>
</feature>
<comment type="similarity">
    <text evidence="1 9">Belongs to the AP endonuclease 2 family.</text>
</comment>
<comment type="caution">
    <text evidence="11">The sequence shown here is derived from an EMBL/GenBank/DDBJ whole genome shotgun (WGS) entry which is preliminary data.</text>
</comment>
<dbReference type="EC" id="3.1.21.2" evidence="9"/>
<keyword evidence="2 9" id="KW-0540">Nuclease</keyword>
<dbReference type="EMBL" id="SJSA01000001">
    <property type="protein sequence ID" value="TGG39414.1"/>
    <property type="molecule type" value="Genomic_DNA"/>
</dbReference>
<evidence type="ECO:0000256" key="9">
    <source>
        <dbReference type="HAMAP-Rule" id="MF_00152"/>
    </source>
</evidence>
<keyword evidence="4 9" id="KW-0255">Endonuclease</keyword>
<keyword evidence="7 9" id="KW-0862">Zinc</keyword>
<dbReference type="GeneID" id="82148413"/>
<evidence type="ECO:0000256" key="8">
    <source>
        <dbReference type="ARBA" id="ARBA00023204"/>
    </source>
</evidence>
<gene>
    <name evidence="9" type="primary">nfo</name>
    <name evidence="11" type="ORF">EZ315_01330</name>
</gene>
<dbReference type="GO" id="GO:0008081">
    <property type="term" value="F:phosphoric diester hydrolase activity"/>
    <property type="evidence" value="ECO:0007669"/>
    <property type="project" value="TreeGrafter"/>
</dbReference>
<evidence type="ECO:0000313" key="12">
    <source>
        <dbReference type="Proteomes" id="UP000297635"/>
    </source>
</evidence>
<keyword evidence="3 9" id="KW-0479">Metal-binding</keyword>
<feature type="domain" description="Xylose isomerase-like TIM barrel" evidence="10">
    <location>
        <begin position="21"/>
        <end position="277"/>
    </location>
</feature>
<dbReference type="FunFam" id="3.20.20.150:FF:000001">
    <property type="entry name" value="Probable endonuclease 4"/>
    <property type="match status" value="1"/>
</dbReference>
<dbReference type="CDD" id="cd00019">
    <property type="entry name" value="AP2Ec"/>
    <property type="match status" value="1"/>
</dbReference>
<feature type="binding site" evidence="9">
    <location>
        <position position="182"/>
    </location>
    <ligand>
        <name>Zn(2+)</name>
        <dbReference type="ChEBI" id="CHEBI:29105"/>
        <label>3</label>
    </ligand>
</feature>
<evidence type="ECO:0000256" key="1">
    <source>
        <dbReference type="ARBA" id="ARBA00005340"/>
    </source>
</evidence>
<accession>A0A4Z0V5A6</accession>
<organism evidence="11 12">
    <name type="scientific">Duncaniella freteri</name>
    <dbReference type="NCBI Taxonomy" id="2530391"/>
    <lineage>
        <taxon>Bacteria</taxon>
        <taxon>Pseudomonadati</taxon>
        <taxon>Bacteroidota</taxon>
        <taxon>Bacteroidia</taxon>
        <taxon>Bacteroidales</taxon>
        <taxon>Muribaculaceae</taxon>
        <taxon>Duncaniella</taxon>
    </lineage>
</organism>
<feature type="binding site" evidence="9">
    <location>
        <position position="216"/>
    </location>
    <ligand>
        <name>Zn(2+)</name>
        <dbReference type="ChEBI" id="CHEBI:29105"/>
        <label>2</label>
    </ligand>
</feature>
<dbReference type="InterPro" id="IPR013022">
    <property type="entry name" value="Xyl_isomerase-like_TIM-brl"/>
</dbReference>